<name>U2ZVN8_9SPHN</name>
<proteinExistence type="predicted"/>
<evidence type="ECO:0000256" key="2">
    <source>
        <dbReference type="SAM" id="SignalP"/>
    </source>
</evidence>
<organism evidence="3 4">
    <name type="scientific">Caenibius tardaugens NBRC 16725</name>
    <dbReference type="NCBI Taxonomy" id="1219035"/>
    <lineage>
        <taxon>Bacteria</taxon>
        <taxon>Pseudomonadati</taxon>
        <taxon>Pseudomonadota</taxon>
        <taxon>Alphaproteobacteria</taxon>
        <taxon>Sphingomonadales</taxon>
        <taxon>Erythrobacteraceae</taxon>
        <taxon>Caenibius</taxon>
    </lineage>
</organism>
<gene>
    <name evidence="3" type="primary">cpaD</name>
    <name evidence="3" type="ORF">NT2_05_03500</name>
</gene>
<dbReference type="Pfam" id="PF09476">
    <property type="entry name" value="Pilus_CpaD"/>
    <property type="match status" value="1"/>
</dbReference>
<evidence type="ECO:0000313" key="3">
    <source>
        <dbReference type="EMBL" id="GAD49429.1"/>
    </source>
</evidence>
<sequence length="217" mass="22682">MFDRMTKPLAAAILLAIGMTAAGCSSSSAERRGLESLHQPVVKRTNYTLDLATGGGGLSVPEQRRLADWFETMDLRYGDRVALDDPLGSYATREAIGEIAAKYGILLADGAPVTPGYVSAGNVRVVLTRSTASVPGCPDWSDNFAATLGNETNSNFGCAVNSNLAAMVANPEDLVRGSSSKGETVVMSSTKAIDSYRAKPVTGTKELKANTTSDAGN</sequence>
<reference evidence="3 4" key="1">
    <citation type="submission" date="2013-09" db="EMBL/GenBank/DDBJ databases">
        <title>Whole genome shotgun sequence of Novosphingobium tardaugens NBRC 16725.</title>
        <authorList>
            <person name="Isaki S."/>
            <person name="Hosoyama A."/>
            <person name="Tsuchikane K."/>
            <person name="Katsumata H."/>
            <person name="Ando Y."/>
            <person name="Yamazaki S."/>
            <person name="Fujita N."/>
        </authorList>
    </citation>
    <scope>NUCLEOTIDE SEQUENCE [LARGE SCALE GENOMIC DNA]</scope>
    <source>
        <strain evidence="3 4">NBRC 16725</strain>
    </source>
</reference>
<feature type="region of interest" description="Disordered" evidence="1">
    <location>
        <begin position="197"/>
        <end position="217"/>
    </location>
</feature>
<keyword evidence="4" id="KW-1185">Reference proteome</keyword>
<protein>
    <submittedName>
        <fullName evidence="3">Flp pilus assembly protein</fullName>
    </submittedName>
</protein>
<dbReference type="EMBL" id="BASZ01000005">
    <property type="protein sequence ID" value="GAD49429.1"/>
    <property type="molecule type" value="Genomic_DNA"/>
</dbReference>
<feature type="signal peptide" evidence="2">
    <location>
        <begin position="1"/>
        <end position="21"/>
    </location>
</feature>
<comment type="caution">
    <text evidence="3">The sequence shown here is derived from an EMBL/GenBank/DDBJ whole genome shotgun (WGS) entry which is preliminary data.</text>
</comment>
<dbReference type="eggNOG" id="COG5461">
    <property type="taxonomic scope" value="Bacteria"/>
</dbReference>
<keyword evidence="2" id="KW-0732">Signal</keyword>
<evidence type="ECO:0000313" key="4">
    <source>
        <dbReference type="Proteomes" id="UP000016568"/>
    </source>
</evidence>
<dbReference type="InterPro" id="IPR019027">
    <property type="entry name" value="Pilus_biogenesis_CpaD-related"/>
</dbReference>
<dbReference type="AlphaFoldDB" id="U2ZVN8"/>
<feature type="chain" id="PRO_5004637435" evidence="2">
    <location>
        <begin position="22"/>
        <end position="217"/>
    </location>
</feature>
<dbReference type="RefSeq" id="WP_021690335.1">
    <property type="nucleotide sequence ID" value="NZ_BASZ01000005.1"/>
</dbReference>
<dbReference type="PROSITE" id="PS51257">
    <property type="entry name" value="PROKAR_LIPOPROTEIN"/>
    <property type="match status" value="1"/>
</dbReference>
<evidence type="ECO:0000256" key="1">
    <source>
        <dbReference type="SAM" id="MobiDB-lite"/>
    </source>
</evidence>
<dbReference type="Proteomes" id="UP000016568">
    <property type="component" value="Unassembled WGS sequence"/>
</dbReference>
<accession>U2ZVN8</accession>